<evidence type="ECO:0000313" key="3">
    <source>
        <dbReference type="Proteomes" id="UP000799770"/>
    </source>
</evidence>
<evidence type="ECO:0000313" key="2">
    <source>
        <dbReference type="EMBL" id="KAF2120700.1"/>
    </source>
</evidence>
<dbReference type="AlphaFoldDB" id="A0A6A5ZM33"/>
<gene>
    <name evidence="2" type="ORF">BDV96DRAFT_565362</name>
</gene>
<keyword evidence="3" id="KW-1185">Reference proteome</keyword>
<evidence type="ECO:0000256" key="1">
    <source>
        <dbReference type="SAM" id="MobiDB-lite"/>
    </source>
</evidence>
<protein>
    <submittedName>
        <fullName evidence="2">Uncharacterized protein</fullName>
    </submittedName>
</protein>
<accession>A0A6A5ZM33</accession>
<reference evidence="2" key="1">
    <citation type="journal article" date="2020" name="Stud. Mycol.">
        <title>101 Dothideomycetes genomes: a test case for predicting lifestyles and emergence of pathogens.</title>
        <authorList>
            <person name="Haridas S."/>
            <person name="Albert R."/>
            <person name="Binder M."/>
            <person name="Bloem J."/>
            <person name="Labutti K."/>
            <person name="Salamov A."/>
            <person name="Andreopoulos B."/>
            <person name="Baker S."/>
            <person name="Barry K."/>
            <person name="Bills G."/>
            <person name="Bluhm B."/>
            <person name="Cannon C."/>
            <person name="Castanera R."/>
            <person name="Culley D."/>
            <person name="Daum C."/>
            <person name="Ezra D."/>
            <person name="Gonzalez J."/>
            <person name="Henrissat B."/>
            <person name="Kuo A."/>
            <person name="Liang C."/>
            <person name="Lipzen A."/>
            <person name="Lutzoni F."/>
            <person name="Magnuson J."/>
            <person name="Mondo S."/>
            <person name="Nolan M."/>
            <person name="Ohm R."/>
            <person name="Pangilinan J."/>
            <person name="Park H.-J."/>
            <person name="Ramirez L."/>
            <person name="Alfaro M."/>
            <person name="Sun H."/>
            <person name="Tritt A."/>
            <person name="Yoshinaga Y."/>
            <person name="Zwiers L.-H."/>
            <person name="Turgeon B."/>
            <person name="Goodwin S."/>
            <person name="Spatafora J."/>
            <person name="Crous P."/>
            <person name="Grigoriev I."/>
        </authorList>
    </citation>
    <scope>NUCLEOTIDE SEQUENCE</scope>
    <source>
        <strain evidence="2">CBS 627.86</strain>
    </source>
</reference>
<sequence length="92" mass="10065">MVRTCQTALLGSLAIPCASIKSRIDSSFRQYRKPALYARLSRAHSHLVNANALQSAYRIRCGREGIPHVSGTNRCSSQQQDTLSYATQPAAS</sequence>
<feature type="region of interest" description="Disordered" evidence="1">
    <location>
        <begin position="70"/>
        <end position="92"/>
    </location>
</feature>
<name>A0A6A5ZM33_9PLEO</name>
<organism evidence="2 3">
    <name type="scientific">Lophiotrema nucula</name>
    <dbReference type="NCBI Taxonomy" id="690887"/>
    <lineage>
        <taxon>Eukaryota</taxon>
        <taxon>Fungi</taxon>
        <taxon>Dikarya</taxon>
        <taxon>Ascomycota</taxon>
        <taxon>Pezizomycotina</taxon>
        <taxon>Dothideomycetes</taxon>
        <taxon>Pleosporomycetidae</taxon>
        <taxon>Pleosporales</taxon>
        <taxon>Lophiotremataceae</taxon>
        <taxon>Lophiotrema</taxon>
    </lineage>
</organism>
<dbReference type="EMBL" id="ML977313">
    <property type="protein sequence ID" value="KAF2120700.1"/>
    <property type="molecule type" value="Genomic_DNA"/>
</dbReference>
<proteinExistence type="predicted"/>
<dbReference type="Proteomes" id="UP000799770">
    <property type="component" value="Unassembled WGS sequence"/>
</dbReference>